<feature type="domain" description="YCII-related" evidence="2">
    <location>
        <begin position="6"/>
        <end position="85"/>
    </location>
</feature>
<dbReference type="RefSeq" id="WP_106114319.1">
    <property type="nucleotide sequence ID" value="NZ_PVSR01000025.1"/>
</dbReference>
<dbReference type="InterPro" id="IPR011008">
    <property type="entry name" value="Dimeric_a/b-barrel"/>
</dbReference>
<name>A0A2T0GUH1_ACTMO</name>
<comment type="caution">
    <text evidence="3">The sequence shown here is derived from an EMBL/GenBank/DDBJ whole genome shotgun (WGS) entry which is preliminary data.</text>
</comment>
<organism evidence="3 4">
    <name type="scientific">Actinopolyspora mortivallis</name>
    <dbReference type="NCBI Taxonomy" id="33906"/>
    <lineage>
        <taxon>Bacteria</taxon>
        <taxon>Bacillati</taxon>
        <taxon>Actinomycetota</taxon>
        <taxon>Actinomycetes</taxon>
        <taxon>Actinopolysporales</taxon>
        <taxon>Actinopolysporaceae</taxon>
        <taxon>Actinopolyspora</taxon>
    </lineage>
</organism>
<dbReference type="SUPFAM" id="SSF54909">
    <property type="entry name" value="Dimeric alpha+beta barrel"/>
    <property type="match status" value="1"/>
</dbReference>
<protein>
    <recommendedName>
        <fullName evidence="2">YCII-related domain-containing protein</fullName>
    </recommendedName>
</protein>
<reference evidence="3 4" key="1">
    <citation type="submission" date="2018-03" db="EMBL/GenBank/DDBJ databases">
        <title>Actinopolyspora mortivallis from Sahara, screening for active biomolecules.</title>
        <authorList>
            <person name="Selama O."/>
            <person name="Wellington E.M.H."/>
            <person name="Hacene H."/>
        </authorList>
    </citation>
    <scope>NUCLEOTIDE SEQUENCE [LARGE SCALE GENOMIC DNA]</scope>
    <source>
        <strain evidence="3 4">M5A</strain>
    </source>
</reference>
<evidence type="ECO:0000313" key="3">
    <source>
        <dbReference type="EMBL" id="PRW62759.1"/>
    </source>
</evidence>
<sequence>MTTFVVEIRYTSDRELLERTRPAHREYARSLAERGVLLAGGPLVDGTGGLLVYATADRDELDSLLAADPYTEAGVIAETTVREWKPLTGSWLG</sequence>
<evidence type="ECO:0000313" key="4">
    <source>
        <dbReference type="Proteomes" id="UP000239352"/>
    </source>
</evidence>
<gene>
    <name evidence="3" type="ORF">CEP50_13555</name>
</gene>
<dbReference type="AlphaFoldDB" id="A0A2T0GUH1"/>
<dbReference type="EMBL" id="PVSR01000025">
    <property type="protein sequence ID" value="PRW62759.1"/>
    <property type="molecule type" value="Genomic_DNA"/>
</dbReference>
<dbReference type="InParanoid" id="A0A2T0GUH1"/>
<evidence type="ECO:0000259" key="2">
    <source>
        <dbReference type="Pfam" id="PF03795"/>
    </source>
</evidence>
<dbReference type="PANTHER" id="PTHR37828:SF1">
    <property type="entry name" value="YCII-RELATED DOMAIN-CONTAINING PROTEIN"/>
    <property type="match status" value="1"/>
</dbReference>
<proteinExistence type="inferred from homology"/>
<dbReference type="Proteomes" id="UP000239352">
    <property type="component" value="Unassembled WGS sequence"/>
</dbReference>
<keyword evidence="4" id="KW-1185">Reference proteome</keyword>
<evidence type="ECO:0000256" key="1">
    <source>
        <dbReference type="ARBA" id="ARBA00007689"/>
    </source>
</evidence>
<dbReference type="Pfam" id="PF03795">
    <property type="entry name" value="YCII"/>
    <property type="match status" value="1"/>
</dbReference>
<dbReference type="InterPro" id="IPR005545">
    <property type="entry name" value="YCII"/>
</dbReference>
<comment type="similarity">
    <text evidence="1">Belongs to the YciI family.</text>
</comment>
<dbReference type="PANTHER" id="PTHR37828">
    <property type="entry name" value="GSR2449 PROTEIN"/>
    <property type="match status" value="1"/>
</dbReference>
<dbReference type="STRING" id="1050202.GCA_000384035_03758"/>
<dbReference type="Gene3D" id="3.30.70.1060">
    <property type="entry name" value="Dimeric alpha+beta barrel"/>
    <property type="match status" value="1"/>
</dbReference>
<accession>A0A2T0GUH1</accession>